<dbReference type="Pfam" id="PF00102">
    <property type="entry name" value="Y_phosphatase"/>
    <property type="match status" value="1"/>
</dbReference>
<dbReference type="InterPro" id="IPR029021">
    <property type="entry name" value="Prot-tyrosine_phosphatase-like"/>
</dbReference>
<feature type="domain" description="Tyrosine-protein phosphatase" evidence="5">
    <location>
        <begin position="1"/>
        <end position="214"/>
    </location>
</feature>
<feature type="non-terminal residue" evidence="7">
    <location>
        <position position="300"/>
    </location>
</feature>
<dbReference type="GO" id="GO:0035556">
    <property type="term" value="P:intracellular signal transduction"/>
    <property type="evidence" value="ECO:0007669"/>
    <property type="project" value="TreeGrafter"/>
</dbReference>
<evidence type="ECO:0000256" key="1">
    <source>
        <dbReference type="ARBA" id="ARBA00013064"/>
    </source>
</evidence>
<dbReference type="GO" id="GO:0001784">
    <property type="term" value="F:phosphotyrosine residue binding"/>
    <property type="evidence" value="ECO:0007669"/>
    <property type="project" value="TreeGrafter"/>
</dbReference>
<keyword evidence="3" id="KW-0904">Protein phosphatase</keyword>
<proteinExistence type="predicted"/>
<dbReference type="SMART" id="SM00194">
    <property type="entry name" value="PTPc"/>
    <property type="match status" value="1"/>
</dbReference>
<dbReference type="OrthoDB" id="8815311at2759"/>
<dbReference type="PRINTS" id="PR00700">
    <property type="entry name" value="PRTYPHPHTASE"/>
</dbReference>
<feature type="domain" description="Tyrosine specific protein phosphatases" evidence="6">
    <location>
        <begin position="135"/>
        <end position="205"/>
    </location>
</feature>
<dbReference type="PANTHER" id="PTHR46257:SF4">
    <property type="entry name" value="TYROSINE-PROTEIN PHOSPHATASE NON-RECEPTOR TYPE 6"/>
    <property type="match status" value="1"/>
</dbReference>
<comment type="caution">
    <text evidence="7">The sequence shown here is derived from an EMBL/GenBank/DDBJ whole genome shotgun (WGS) entry which is preliminary data.</text>
</comment>
<dbReference type="GO" id="GO:0030154">
    <property type="term" value="P:cell differentiation"/>
    <property type="evidence" value="ECO:0007669"/>
    <property type="project" value="TreeGrafter"/>
</dbReference>
<dbReference type="InterPro" id="IPR000242">
    <property type="entry name" value="PTP_cat"/>
</dbReference>
<dbReference type="InterPro" id="IPR003595">
    <property type="entry name" value="Tyr_Pase_cat"/>
</dbReference>
<dbReference type="EMBL" id="SGJD01002016">
    <property type="protein sequence ID" value="KAB0397240.1"/>
    <property type="molecule type" value="Genomic_DNA"/>
</dbReference>
<accession>A0A643CAS1</accession>
<evidence type="ECO:0000256" key="2">
    <source>
        <dbReference type="ARBA" id="ARBA00022801"/>
    </source>
</evidence>
<dbReference type="AlphaFoldDB" id="A0A643CAS1"/>
<dbReference type="SUPFAM" id="SSF52799">
    <property type="entry name" value="(Phosphotyrosine protein) phosphatases II"/>
    <property type="match status" value="1"/>
</dbReference>
<feature type="region of interest" description="Disordered" evidence="4">
    <location>
        <begin position="232"/>
        <end position="300"/>
    </location>
</feature>
<evidence type="ECO:0000256" key="4">
    <source>
        <dbReference type="SAM" id="MobiDB-lite"/>
    </source>
</evidence>
<keyword evidence="2" id="KW-0378">Hydrolase</keyword>
<evidence type="ECO:0000259" key="6">
    <source>
        <dbReference type="PROSITE" id="PS50056"/>
    </source>
</evidence>
<dbReference type="InterPro" id="IPR052123">
    <property type="entry name" value="Non-rcpt_Tyr_Phosphatase"/>
</dbReference>
<dbReference type="SMART" id="SM00404">
    <property type="entry name" value="PTPc_motif"/>
    <property type="match status" value="1"/>
</dbReference>
<dbReference type="GO" id="GO:0004726">
    <property type="term" value="F:non-membrane spanning protein tyrosine phosphatase activity"/>
    <property type="evidence" value="ECO:0007669"/>
    <property type="project" value="TreeGrafter"/>
</dbReference>
<evidence type="ECO:0000313" key="8">
    <source>
        <dbReference type="Proteomes" id="UP000437017"/>
    </source>
</evidence>
<dbReference type="PROSITE" id="PS50056">
    <property type="entry name" value="TYR_PHOSPHATASE_2"/>
    <property type="match status" value="1"/>
</dbReference>
<gene>
    <name evidence="7" type="ORF">E2I00_015132</name>
</gene>
<sequence length="300" mass="34754">MCETFDSLTDLVEHFKRTGIEEASGAFVYLRQPYYATRVNAADIENRVLELNKKQESEDTAKAGFWEEFESLQKQEVKNLHQRLEGQRPENKSKNRYKNILPFDHSRGDLVREIWHYQYLSWPDHGVPSEPGGVLSFLDQINQRQESLPHPGPIIVHCRRYRKEVGPDVQLPSLPGLDCDIDIQKTIQMVRAQRSGMVQTEAQYKFIYVAIAQFIETTKKKLEVMQVRAEHGLSQKGRESEYGNITYPPAMKNAHAKAARTSSKHKEDVYENVHSRNKKEEKVKKQRSADKEKSKGSLKR</sequence>
<organism evidence="7 8">
    <name type="scientific">Balaenoptera physalus</name>
    <name type="common">Fin whale</name>
    <name type="synonym">Balaena physalus</name>
    <dbReference type="NCBI Taxonomy" id="9770"/>
    <lineage>
        <taxon>Eukaryota</taxon>
        <taxon>Metazoa</taxon>
        <taxon>Chordata</taxon>
        <taxon>Craniata</taxon>
        <taxon>Vertebrata</taxon>
        <taxon>Euteleostomi</taxon>
        <taxon>Mammalia</taxon>
        <taxon>Eutheria</taxon>
        <taxon>Laurasiatheria</taxon>
        <taxon>Artiodactyla</taxon>
        <taxon>Whippomorpha</taxon>
        <taxon>Cetacea</taxon>
        <taxon>Mysticeti</taxon>
        <taxon>Balaenopteridae</taxon>
        <taxon>Balaenoptera</taxon>
    </lineage>
</organism>
<feature type="compositionally biased region" description="Basic and acidic residues" evidence="4">
    <location>
        <begin position="264"/>
        <end position="300"/>
    </location>
</feature>
<dbReference type="GO" id="GO:0000278">
    <property type="term" value="P:mitotic cell cycle"/>
    <property type="evidence" value="ECO:0007669"/>
    <property type="project" value="TreeGrafter"/>
</dbReference>
<dbReference type="Gene3D" id="3.90.190.10">
    <property type="entry name" value="Protein tyrosine phosphatase superfamily"/>
    <property type="match status" value="2"/>
</dbReference>
<name>A0A643CAS1_BALPH</name>
<dbReference type="EC" id="3.1.3.48" evidence="1"/>
<dbReference type="PANTHER" id="PTHR46257">
    <property type="entry name" value="TYROSINE-PROTEIN PHOSPHATASE CORKSCREW"/>
    <property type="match status" value="1"/>
</dbReference>
<feature type="compositionally biased region" description="Basic and acidic residues" evidence="4">
    <location>
        <begin position="232"/>
        <end position="241"/>
    </location>
</feature>
<evidence type="ECO:0000313" key="7">
    <source>
        <dbReference type="EMBL" id="KAB0397240.1"/>
    </source>
</evidence>
<protein>
    <recommendedName>
        <fullName evidence="1">protein-tyrosine-phosphatase</fullName>
        <ecNumber evidence="1">3.1.3.48</ecNumber>
    </recommendedName>
</protein>
<dbReference type="GO" id="GO:0005737">
    <property type="term" value="C:cytoplasm"/>
    <property type="evidence" value="ECO:0007669"/>
    <property type="project" value="TreeGrafter"/>
</dbReference>
<reference evidence="7 8" key="1">
    <citation type="journal article" date="2019" name="PLoS ONE">
        <title>Genomic analyses reveal an absence of contemporary introgressive admixture between fin whales and blue whales, despite known hybrids.</title>
        <authorList>
            <person name="Westbury M.V."/>
            <person name="Petersen B."/>
            <person name="Lorenzen E.D."/>
        </authorList>
    </citation>
    <scope>NUCLEOTIDE SEQUENCE [LARGE SCALE GENOMIC DNA]</scope>
    <source>
        <strain evidence="7">FinWhale-01</strain>
    </source>
</reference>
<keyword evidence="8" id="KW-1185">Reference proteome</keyword>
<evidence type="ECO:0000259" key="5">
    <source>
        <dbReference type="PROSITE" id="PS50055"/>
    </source>
</evidence>
<dbReference type="PROSITE" id="PS50055">
    <property type="entry name" value="TYR_PHOSPHATASE_PTP"/>
    <property type="match status" value="1"/>
</dbReference>
<dbReference type="Proteomes" id="UP000437017">
    <property type="component" value="Unassembled WGS sequence"/>
</dbReference>
<dbReference type="InterPro" id="IPR000387">
    <property type="entry name" value="Tyr_Pase_dom"/>
</dbReference>
<evidence type="ECO:0000256" key="3">
    <source>
        <dbReference type="ARBA" id="ARBA00022912"/>
    </source>
</evidence>